<dbReference type="KEGG" id="rhl:LPU83_2415"/>
<feature type="domain" description="Activator of Hsp90 ATPase homologue 1/2-like C-terminal" evidence="2">
    <location>
        <begin position="23"/>
        <end position="99"/>
    </location>
</feature>
<comment type="similarity">
    <text evidence="1">Belongs to the AHA1 family.</text>
</comment>
<accession>W6RUU1</accession>
<name>W6RUU1_9HYPH</name>
<evidence type="ECO:0000313" key="4">
    <source>
        <dbReference type="Proteomes" id="UP000019443"/>
    </source>
</evidence>
<proteinExistence type="inferred from homology"/>
<evidence type="ECO:0000313" key="3">
    <source>
        <dbReference type="EMBL" id="CDM58071.1"/>
    </source>
</evidence>
<dbReference type="eggNOG" id="COG3832">
    <property type="taxonomic scope" value="Bacteria"/>
</dbReference>
<dbReference type="AlphaFoldDB" id="W6RUU1"/>
<dbReference type="PATRIC" id="fig|348824.6.peg.2603"/>
<dbReference type="InterPro" id="IPR013538">
    <property type="entry name" value="ASHA1/2-like_C"/>
</dbReference>
<evidence type="ECO:0000256" key="1">
    <source>
        <dbReference type="ARBA" id="ARBA00006817"/>
    </source>
</evidence>
<dbReference type="Gene3D" id="3.30.530.20">
    <property type="match status" value="1"/>
</dbReference>
<organism evidence="3 4">
    <name type="scientific">Rhizobium favelukesii</name>
    <dbReference type="NCBI Taxonomy" id="348824"/>
    <lineage>
        <taxon>Bacteria</taxon>
        <taxon>Pseudomonadati</taxon>
        <taxon>Pseudomonadota</taxon>
        <taxon>Alphaproteobacteria</taxon>
        <taxon>Hyphomicrobiales</taxon>
        <taxon>Rhizobiaceae</taxon>
        <taxon>Rhizobium/Agrobacterium group</taxon>
        <taxon>Rhizobium</taxon>
    </lineage>
</organism>
<protein>
    <submittedName>
        <fullName evidence="3">Activator of HSP90 ATPase 1 family protein</fullName>
    </submittedName>
</protein>
<gene>
    <name evidence="3" type="ORF">LPU83_2415</name>
</gene>
<dbReference type="InterPro" id="IPR023393">
    <property type="entry name" value="START-like_dom_sf"/>
</dbReference>
<dbReference type="Proteomes" id="UP000019443">
    <property type="component" value="Chromosome"/>
</dbReference>
<dbReference type="EMBL" id="HG916852">
    <property type="protein sequence ID" value="CDM58071.1"/>
    <property type="molecule type" value="Genomic_DNA"/>
</dbReference>
<evidence type="ECO:0000259" key="2">
    <source>
        <dbReference type="Pfam" id="PF08327"/>
    </source>
</evidence>
<keyword evidence="4" id="KW-1185">Reference proteome</keyword>
<dbReference type="SUPFAM" id="SSF55961">
    <property type="entry name" value="Bet v1-like"/>
    <property type="match status" value="1"/>
</dbReference>
<sequence>MSLVYPDRETNMVGKTSEKTDRFLGKIAQLIPNPLVVWKTVFGSADPGFASEMTILTHLRPTPDGTEVAMVTKHIPAGIRLEDNEMGCRQTLEQLAAYVVA</sequence>
<dbReference type="HOGENOM" id="CLU_2289405_0_0_5"/>
<reference evidence="3" key="1">
    <citation type="submission" date="2013-11" db="EMBL/GenBank/DDBJ databases">
        <title>Draft genome sequence of the broad-host-range Rhizobium sp. LPU83 strain, a member of the low-genetic diversity Oregon-like Rhizobium sp. group.</title>
        <authorList>
            <person name="Wibberg D."/>
            <person name="Puehler A."/>
            <person name="Schlueter A."/>
        </authorList>
    </citation>
    <scope>NUCLEOTIDE SEQUENCE [LARGE SCALE GENOMIC DNA]</scope>
    <source>
        <strain evidence="3">LPU83</strain>
    </source>
</reference>
<dbReference type="Pfam" id="PF08327">
    <property type="entry name" value="AHSA1"/>
    <property type="match status" value="1"/>
</dbReference>